<protein>
    <submittedName>
        <fullName evidence="1">Uncharacterized protein</fullName>
    </submittedName>
</protein>
<reference evidence="1" key="1">
    <citation type="submission" date="2020-11" db="EMBL/GenBank/DDBJ databases">
        <authorList>
            <consortium name="DOE Joint Genome Institute"/>
            <person name="Ahrendt S."/>
            <person name="Riley R."/>
            <person name="Andreopoulos W."/>
            <person name="Labutti K."/>
            <person name="Pangilinan J."/>
            <person name="Ruiz-Duenas F.J."/>
            <person name="Barrasa J.M."/>
            <person name="Sanchez-Garcia M."/>
            <person name="Camarero S."/>
            <person name="Miyauchi S."/>
            <person name="Serrano A."/>
            <person name="Linde D."/>
            <person name="Babiker R."/>
            <person name="Drula E."/>
            <person name="Ayuso-Fernandez I."/>
            <person name="Pacheco R."/>
            <person name="Padilla G."/>
            <person name="Ferreira P."/>
            <person name="Barriuso J."/>
            <person name="Kellner H."/>
            <person name="Castanera R."/>
            <person name="Alfaro M."/>
            <person name="Ramirez L."/>
            <person name="Pisabarro A.G."/>
            <person name="Kuo A."/>
            <person name="Tritt A."/>
            <person name="Lipzen A."/>
            <person name="He G."/>
            <person name="Yan M."/>
            <person name="Ng V."/>
            <person name="Cullen D."/>
            <person name="Martin F."/>
            <person name="Rosso M.-N."/>
            <person name="Henrissat B."/>
            <person name="Hibbett D."/>
            <person name="Martinez A.T."/>
            <person name="Grigoriev I.V."/>
        </authorList>
    </citation>
    <scope>NUCLEOTIDE SEQUENCE</scope>
    <source>
        <strain evidence="1">CIRM-BRFM 674</strain>
    </source>
</reference>
<organism evidence="1 2">
    <name type="scientific">Pholiota conissans</name>
    <dbReference type="NCBI Taxonomy" id="109636"/>
    <lineage>
        <taxon>Eukaryota</taxon>
        <taxon>Fungi</taxon>
        <taxon>Dikarya</taxon>
        <taxon>Basidiomycota</taxon>
        <taxon>Agaricomycotina</taxon>
        <taxon>Agaricomycetes</taxon>
        <taxon>Agaricomycetidae</taxon>
        <taxon>Agaricales</taxon>
        <taxon>Agaricineae</taxon>
        <taxon>Strophariaceae</taxon>
        <taxon>Pholiota</taxon>
    </lineage>
</organism>
<dbReference type="Proteomes" id="UP000807469">
    <property type="component" value="Unassembled WGS sequence"/>
</dbReference>
<comment type="caution">
    <text evidence="1">The sequence shown here is derived from an EMBL/GenBank/DDBJ whole genome shotgun (WGS) entry which is preliminary data.</text>
</comment>
<dbReference type="AlphaFoldDB" id="A0A9P5YYL1"/>
<gene>
    <name evidence="1" type="ORF">BDN70DRAFT_79803</name>
</gene>
<dbReference type="EMBL" id="MU155248">
    <property type="protein sequence ID" value="KAF9477889.1"/>
    <property type="molecule type" value="Genomic_DNA"/>
</dbReference>
<name>A0A9P5YYL1_9AGAR</name>
<keyword evidence="2" id="KW-1185">Reference proteome</keyword>
<evidence type="ECO:0000313" key="2">
    <source>
        <dbReference type="Proteomes" id="UP000807469"/>
    </source>
</evidence>
<accession>A0A9P5YYL1</accession>
<proteinExistence type="predicted"/>
<evidence type="ECO:0000313" key="1">
    <source>
        <dbReference type="EMBL" id="KAF9477889.1"/>
    </source>
</evidence>
<sequence length="158" mass="18409">MMLHYRILNDQRKGNEYLEAMTPFLTSRPTSMRFIFGIAYKCGQNLFVLRLYSSDVSFFSPTYMSSQSLLQNSNHIFMILNIYSAHIKIDGFLFCVLGYFSVNKTSEICFPYLNKLKKTSAENPIANHNVLFRYSALMFSWNIVSRKNPILRSIVWIG</sequence>